<evidence type="ECO:0000256" key="1">
    <source>
        <dbReference type="SAM" id="MobiDB-lite"/>
    </source>
</evidence>
<dbReference type="EMBL" id="ML179053">
    <property type="protein sequence ID" value="THV04672.1"/>
    <property type="molecule type" value="Genomic_DNA"/>
</dbReference>
<sequence length="339" mass="38665">MFDIGHDIFHLLPFVDEISLTEPLEAPLDVFDWFQYTQPREAALLMIVAEADGFVFENPRCKQDSTICHRVAISSDIDGNDLGCLFRVDQEDYDCDCPQVMFRPDQDCRRCIRRALLYLDDRFDRFGHVQEHVLDDEEGKSADSTTTVSQPKPSTSKLSNSKSSTSKPSTSKPLTNKPAFPKASASSDIQSPAASMSNKRARDDSDDEQPKPKKARYSSRVRMTANEDTRICHNMGRTRLTMGFGKSSRTTSRTSTRHLSWHIEKAVQTQKPIQHWNHFFTKDMQYTRKEPLKGFEGELLTGVKVIRSTKQVWEDREGRLPSYLFSGTTFVVNRPGQLV</sequence>
<organism evidence="2 3">
    <name type="scientific">Dendrothele bispora (strain CBS 962.96)</name>
    <dbReference type="NCBI Taxonomy" id="1314807"/>
    <lineage>
        <taxon>Eukaryota</taxon>
        <taxon>Fungi</taxon>
        <taxon>Dikarya</taxon>
        <taxon>Basidiomycota</taxon>
        <taxon>Agaricomycotina</taxon>
        <taxon>Agaricomycetes</taxon>
        <taxon>Agaricomycetidae</taxon>
        <taxon>Agaricales</taxon>
        <taxon>Agaricales incertae sedis</taxon>
        <taxon>Dendrothele</taxon>
    </lineage>
</organism>
<dbReference type="Proteomes" id="UP000297245">
    <property type="component" value="Unassembled WGS sequence"/>
</dbReference>
<name>A0A4S8MPA1_DENBC</name>
<feature type="compositionally biased region" description="Basic and acidic residues" evidence="1">
    <location>
        <begin position="200"/>
        <end position="211"/>
    </location>
</feature>
<feature type="compositionally biased region" description="Polar residues" evidence="1">
    <location>
        <begin position="184"/>
        <end position="198"/>
    </location>
</feature>
<feature type="compositionally biased region" description="Low complexity" evidence="1">
    <location>
        <begin position="151"/>
        <end position="178"/>
    </location>
</feature>
<accession>A0A4S8MPA1</accession>
<protein>
    <submittedName>
        <fullName evidence="2">Uncharacterized protein</fullName>
    </submittedName>
</protein>
<gene>
    <name evidence="2" type="ORF">K435DRAFT_790689</name>
</gene>
<dbReference type="AlphaFoldDB" id="A0A4S8MPA1"/>
<keyword evidence="3" id="KW-1185">Reference proteome</keyword>
<reference evidence="2 3" key="1">
    <citation type="journal article" date="2019" name="Nat. Ecol. Evol.">
        <title>Megaphylogeny resolves global patterns of mushroom evolution.</title>
        <authorList>
            <person name="Varga T."/>
            <person name="Krizsan K."/>
            <person name="Foldi C."/>
            <person name="Dima B."/>
            <person name="Sanchez-Garcia M."/>
            <person name="Sanchez-Ramirez S."/>
            <person name="Szollosi G.J."/>
            <person name="Szarkandi J.G."/>
            <person name="Papp V."/>
            <person name="Albert L."/>
            <person name="Andreopoulos W."/>
            <person name="Angelini C."/>
            <person name="Antonin V."/>
            <person name="Barry K.W."/>
            <person name="Bougher N.L."/>
            <person name="Buchanan P."/>
            <person name="Buyck B."/>
            <person name="Bense V."/>
            <person name="Catcheside P."/>
            <person name="Chovatia M."/>
            <person name="Cooper J."/>
            <person name="Damon W."/>
            <person name="Desjardin D."/>
            <person name="Finy P."/>
            <person name="Geml J."/>
            <person name="Haridas S."/>
            <person name="Hughes K."/>
            <person name="Justo A."/>
            <person name="Karasinski D."/>
            <person name="Kautmanova I."/>
            <person name="Kiss B."/>
            <person name="Kocsube S."/>
            <person name="Kotiranta H."/>
            <person name="LaButti K.M."/>
            <person name="Lechner B.E."/>
            <person name="Liimatainen K."/>
            <person name="Lipzen A."/>
            <person name="Lukacs Z."/>
            <person name="Mihaltcheva S."/>
            <person name="Morgado L.N."/>
            <person name="Niskanen T."/>
            <person name="Noordeloos M.E."/>
            <person name="Ohm R.A."/>
            <person name="Ortiz-Santana B."/>
            <person name="Ovrebo C."/>
            <person name="Racz N."/>
            <person name="Riley R."/>
            <person name="Savchenko A."/>
            <person name="Shiryaev A."/>
            <person name="Soop K."/>
            <person name="Spirin V."/>
            <person name="Szebenyi C."/>
            <person name="Tomsovsky M."/>
            <person name="Tulloss R.E."/>
            <person name="Uehling J."/>
            <person name="Grigoriev I.V."/>
            <person name="Vagvolgyi C."/>
            <person name="Papp T."/>
            <person name="Martin F.M."/>
            <person name="Miettinen O."/>
            <person name="Hibbett D.S."/>
            <person name="Nagy L.G."/>
        </authorList>
    </citation>
    <scope>NUCLEOTIDE SEQUENCE [LARGE SCALE GENOMIC DNA]</scope>
    <source>
        <strain evidence="2 3">CBS 962.96</strain>
    </source>
</reference>
<evidence type="ECO:0000313" key="3">
    <source>
        <dbReference type="Proteomes" id="UP000297245"/>
    </source>
</evidence>
<proteinExistence type="predicted"/>
<evidence type="ECO:0000313" key="2">
    <source>
        <dbReference type="EMBL" id="THV04672.1"/>
    </source>
</evidence>
<feature type="region of interest" description="Disordered" evidence="1">
    <location>
        <begin position="137"/>
        <end position="223"/>
    </location>
</feature>